<dbReference type="Pfam" id="PF00496">
    <property type="entry name" value="SBP_bac_5"/>
    <property type="match status" value="1"/>
</dbReference>
<reference evidence="2" key="1">
    <citation type="submission" date="2013-08" db="EMBL/GenBank/DDBJ databases">
        <authorList>
            <person name="Mendez C."/>
            <person name="Richter M."/>
            <person name="Ferrer M."/>
            <person name="Sanchez J."/>
        </authorList>
    </citation>
    <scope>NUCLEOTIDE SEQUENCE</scope>
</reference>
<protein>
    <recommendedName>
        <fullName evidence="1">Solute-binding protein family 5 domain-containing protein</fullName>
    </recommendedName>
</protein>
<feature type="non-terminal residue" evidence="2">
    <location>
        <position position="85"/>
    </location>
</feature>
<dbReference type="InterPro" id="IPR000914">
    <property type="entry name" value="SBP_5_dom"/>
</dbReference>
<evidence type="ECO:0000259" key="1">
    <source>
        <dbReference type="Pfam" id="PF00496"/>
    </source>
</evidence>
<sequence length="85" mass="9113">MNLTVRQAITDAINVSYVTKVAWDGYATPLATNFPVGDSFLDSALKLHPYNVSEANSLLNASGFNYGSNNIRDSPNGSALAYTII</sequence>
<comment type="caution">
    <text evidence="2">The sequence shown here is derived from an EMBL/GenBank/DDBJ whole genome shotgun (WGS) entry which is preliminary data.</text>
</comment>
<name>T0ZGY9_9ZZZZ</name>
<feature type="domain" description="Solute-binding protein family 5" evidence="1">
    <location>
        <begin position="2"/>
        <end position="73"/>
    </location>
</feature>
<organism evidence="2">
    <name type="scientific">mine drainage metagenome</name>
    <dbReference type="NCBI Taxonomy" id="410659"/>
    <lineage>
        <taxon>unclassified sequences</taxon>
        <taxon>metagenomes</taxon>
        <taxon>ecological metagenomes</taxon>
    </lineage>
</organism>
<reference evidence="2" key="2">
    <citation type="journal article" date="2014" name="ISME J.">
        <title>Microbial stratification in low pH oxic and suboxic macroscopic growths along an acid mine drainage.</title>
        <authorList>
            <person name="Mendez-Garcia C."/>
            <person name="Mesa V."/>
            <person name="Sprenger R.R."/>
            <person name="Richter M."/>
            <person name="Diez M.S."/>
            <person name="Solano J."/>
            <person name="Bargiela R."/>
            <person name="Golyshina O.V."/>
            <person name="Manteca A."/>
            <person name="Ramos J.L."/>
            <person name="Gallego J.R."/>
            <person name="Llorente I."/>
            <person name="Martins Dos Santos V.A."/>
            <person name="Jensen O.N."/>
            <person name="Pelaez A.I."/>
            <person name="Sanchez J."/>
            <person name="Ferrer M."/>
        </authorList>
    </citation>
    <scope>NUCLEOTIDE SEQUENCE</scope>
</reference>
<dbReference type="AlphaFoldDB" id="T0ZGY9"/>
<gene>
    <name evidence="2" type="ORF">B2A_09811</name>
</gene>
<dbReference type="Gene3D" id="3.10.105.10">
    <property type="entry name" value="Dipeptide-binding Protein, Domain 3"/>
    <property type="match status" value="1"/>
</dbReference>
<dbReference type="EMBL" id="AUZZ01007085">
    <property type="protein sequence ID" value="EQD43607.1"/>
    <property type="molecule type" value="Genomic_DNA"/>
</dbReference>
<accession>T0ZGY9</accession>
<proteinExistence type="predicted"/>
<dbReference type="SUPFAM" id="SSF53850">
    <property type="entry name" value="Periplasmic binding protein-like II"/>
    <property type="match status" value="1"/>
</dbReference>
<evidence type="ECO:0000313" key="2">
    <source>
        <dbReference type="EMBL" id="EQD43607.1"/>
    </source>
</evidence>